<dbReference type="Proteomes" id="UP001596226">
    <property type="component" value="Unassembled WGS sequence"/>
</dbReference>
<organism evidence="1 2">
    <name type="scientific">Micromonospora vulcania</name>
    <dbReference type="NCBI Taxonomy" id="1441873"/>
    <lineage>
        <taxon>Bacteria</taxon>
        <taxon>Bacillati</taxon>
        <taxon>Actinomycetota</taxon>
        <taxon>Actinomycetes</taxon>
        <taxon>Micromonosporales</taxon>
        <taxon>Micromonosporaceae</taxon>
        <taxon>Micromonospora</taxon>
    </lineage>
</organism>
<proteinExistence type="predicted"/>
<evidence type="ECO:0000313" key="1">
    <source>
        <dbReference type="EMBL" id="MFC5924437.1"/>
    </source>
</evidence>
<sequence>MSDIVDGYPFDYGDGTEMIAQREVRDAAWDWLTIERNAEGIETYVGHWVARIAALPTTDGGRPFRHPWAQ</sequence>
<accession>A0ABW1H7R2</accession>
<dbReference type="EMBL" id="JBHSQS010000007">
    <property type="protein sequence ID" value="MFC5924437.1"/>
    <property type="molecule type" value="Genomic_DNA"/>
</dbReference>
<reference evidence="2" key="1">
    <citation type="journal article" date="2019" name="Int. J. Syst. Evol. Microbiol.">
        <title>The Global Catalogue of Microorganisms (GCM) 10K type strain sequencing project: providing services to taxonomists for standard genome sequencing and annotation.</title>
        <authorList>
            <consortium name="The Broad Institute Genomics Platform"/>
            <consortium name="The Broad Institute Genome Sequencing Center for Infectious Disease"/>
            <person name="Wu L."/>
            <person name="Ma J."/>
        </authorList>
    </citation>
    <scope>NUCLEOTIDE SEQUENCE [LARGE SCALE GENOMIC DNA]</scope>
    <source>
        <strain evidence="2">CGMCC 4.7144</strain>
    </source>
</reference>
<gene>
    <name evidence="1" type="ORF">ACFQGL_13890</name>
</gene>
<keyword evidence="2" id="KW-1185">Reference proteome</keyword>
<protein>
    <submittedName>
        <fullName evidence="1">Uncharacterized protein</fullName>
    </submittedName>
</protein>
<evidence type="ECO:0000313" key="2">
    <source>
        <dbReference type="Proteomes" id="UP001596226"/>
    </source>
</evidence>
<dbReference type="RefSeq" id="WP_377511087.1">
    <property type="nucleotide sequence ID" value="NZ_JBHSQS010000007.1"/>
</dbReference>
<name>A0ABW1H7R2_9ACTN</name>
<comment type="caution">
    <text evidence="1">The sequence shown here is derived from an EMBL/GenBank/DDBJ whole genome shotgun (WGS) entry which is preliminary data.</text>
</comment>